<dbReference type="KEGG" id="asc:ASAC_1458"/>
<dbReference type="HAMAP" id="MF_01886">
    <property type="entry name" value="tRNA_acetyltr_TmcA"/>
    <property type="match status" value="1"/>
</dbReference>
<dbReference type="PANTHER" id="PTHR10925">
    <property type="entry name" value="N-ACETYLTRANSFERASE 10"/>
    <property type="match status" value="1"/>
</dbReference>
<dbReference type="OrthoDB" id="312894at2157"/>
<dbReference type="Proteomes" id="UP000000346">
    <property type="component" value="Chromosome"/>
</dbReference>
<dbReference type="GO" id="GO:0005737">
    <property type="term" value="C:cytoplasm"/>
    <property type="evidence" value="ECO:0007669"/>
    <property type="project" value="UniProtKB-SubCell"/>
</dbReference>
<comment type="catalytic activity">
    <reaction evidence="10">
        <text>a cytidine in RNA + acetyl-CoA + ATP + H2O = an N(4)-acetylcytidine in RNA + ADP + phosphate + CoA + H(+)</text>
        <dbReference type="Rhea" id="RHEA:82211"/>
        <dbReference type="Rhea" id="RHEA-COMP:15704"/>
        <dbReference type="Rhea" id="RHEA-COMP:19834"/>
        <dbReference type="ChEBI" id="CHEBI:15377"/>
        <dbReference type="ChEBI" id="CHEBI:15378"/>
        <dbReference type="ChEBI" id="CHEBI:30616"/>
        <dbReference type="ChEBI" id="CHEBI:43474"/>
        <dbReference type="ChEBI" id="CHEBI:57287"/>
        <dbReference type="ChEBI" id="CHEBI:57288"/>
        <dbReference type="ChEBI" id="CHEBI:74900"/>
        <dbReference type="ChEBI" id="CHEBI:82748"/>
        <dbReference type="ChEBI" id="CHEBI:456216"/>
    </reaction>
</comment>
<keyword evidence="1 12" id="KW-0963">Cytoplasm</keyword>
<feature type="binding site" evidence="12">
    <location>
        <position position="640"/>
    </location>
    <ligand>
        <name>acetyl-CoA</name>
        <dbReference type="ChEBI" id="CHEBI:57288"/>
    </ligand>
</feature>
<comment type="catalytic activity">
    <reaction evidence="11">
        <text>a cytidine in mRNA + acetyl-CoA + ATP + H2O = an N(4)-acetylcytidine in mRNA + ADP + phosphate + CoA + H(+)</text>
        <dbReference type="Rhea" id="RHEA:58480"/>
        <dbReference type="Rhea" id="RHEA-COMP:15145"/>
        <dbReference type="Rhea" id="RHEA-COMP:15146"/>
        <dbReference type="ChEBI" id="CHEBI:15377"/>
        <dbReference type="ChEBI" id="CHEBI:15378"/>
        <dbReference type="ChEBI" id="CHEBI:30616"/>
        <dbReference type="ChEBI" id="CHEBI:43474"/>
        <dbReference type="ChEBI" id="CHEBI:57287"/>
        <dbReference type="ChEBI" id="CHEBI:57288"/>
        <dbReference type="ChEBI" id="CHEBI:74900"/>
        <dbReference type="ChEBI" id="CHEBI:82748"/>
        <dbReference type="ChEBI" id="CHEBI:456216"/>
    </reaction>
</comment>
<comment type="function">
    <text evidence="12">Catalyzes the formation of N(4)-acetylcytidine (ac(4)C) at the wobble position of tRNA(Met), by using acetyl-CoA as an acetyl donor and ATP (or GTP).</text>
</comment>
<dbReference type="InterPro" id="IPR000182">
    <property type="entry name" value="GNAT_dom"/>
</dbReference>
<dbReference type="RefSeq" id="WP_013267375.1">
    <property type="nucleotide sequence ID" value="NC_014374.1"/>
</dbReference>
<evidence type="ECO:0000256" key="4">
    <source>
        <dbReference type="ARBA" id="ARBA00022694"/>
    </source>
</evidence>
<dbReference type="InterPro" id="IPR007807">
    <property type="entry name" value="TcmA/NAT10_helicase"/>
</dbReference>
<evidence type="ECO:0000256" key="1">
    <source>
        <dbReference type="ARBA" id="ARBA00022490"/>
    </source>
</evidence>
<reference evidence="14 15" key="1">
    <citation type="journal article" date="2010" name="Appl. Environ. Microbiol.">
        <title>The genome sequence of the crenarchaeon Acidilobus saccharovorans supports a new order, Acidilobales, and suggests an important ecological role in terrestrial acidic hot springs.</title>
        <authorList>
            <person name="Mardanov A.V."/>
            <person name="Svetlitchnyi V.A."/>
            <person name="Beletsky A.V."/>
            <person name="Prokofeva M.I."/>
            <person name="Bonch-Osmolovskaya E.A."/>
            <person name="Ravin N.V."/>
            <person name="Skryabin K.G."/>
        </authorList>
    </citation>
    <scope>NUCLEOTIDE SEQUENCE [LARGE SCALE GENOMIC DNA]</scope>
    <source>
        <strain evidence="15">DSM 16705 / JCM 18335 / VKM B-2471 / 345-15</strain>
    </source>
</reference>
<dbReference type="GO" id="GO:1990883">
    <property type="term" value="F:18S rRNA cytidine N-acetyltransferase activity"/>
    <property type="evidence" value="ECO:0007669"/>
    <property type="project" value="TreeGrafter"/>
</dbReference>
<proteinExistence type="inferred from homology"/>
<comment type="catalytic activity">
    <reaction evidence="12">
        <text>cytidine(34) in elongator tRNA(Met) + acetyl-CoA + ATP + H2O = N(4)-acetylcytidine(34) in elongator tRNA(Met) + ADP + phosphate + CoA + H(+)</text>
        <dbReference type="Rhea" id="RHEA:43788"/>
        <dbReference type="Rhea" id="RHEA-COMP:10693"/>
        <dbReference type="Rhea" id="RHEA-COMP:10694"/>
        <dbReference type="ChEBI" id="CHEBI:15377"/>
        <dbReference type="ChEBI" id="CHEBI:15378"/>
        <dbReference type="ChEBI" id="CHEBI:30616"/>
        <dbReference type="ChEBI" id="CHEBI:43474"/>
        <dbReference type="ChEBI" id="CHEBI:57287"/>
        <dbReference type="ChEBI" id="CHEBI:57288"/>
        <dbReference type="ChEBI" id="CHEBI:74900"/>
        <dbReference type="ChEBI" id="CHEBI:82748"/>
        <dbReference type="ChEBI" id="CHEBI:456216"/>
        <dbReference type="EC" id="2.3.1.193"/>
    </reaction>
</comment>
<dbReference type="AlphaFoldDB" id="D9PZ76"/>
<evidence type="ECO:0000313" key="14">
    <source>
        <dbReference type="EMBL" id="ADL19863.1"/>
    </source>
</evidence>
<dbReference type="GO" id="GO:0106162">
    <property type="term" value="F:mRNA N-acetyltransferase activity"/>
    <property type="evidence" value="ECO:0007669"/>
    <property type="project" value="RHEA"/>
</dbReference>
<dbReference type="InterPro" id="IPR032672">
    <property type="entry name" value="TmcA/NAT10/Kre33"/>
</dbReference>
<keyword evidence="15" id="KW-1185">Reference proteome</keyword>
<dbReference type="InterPro" id="IPR016181">
    <property type="entry name" value="Acyl_CoA_acyltransferase"/>
</dbReference>
<dbReference type="EMBL" id="CP001742">
    <property type="protein sequence ID" value="ADL19863.1"/>
    <property type="molecule type" value="Genomic_DNA"/>
</dbReference>
<dbReference type="PANTHER" id="PTHR10925:SF5">
    <property type="entry name" value="RNA CYTIDINE ACETYLTRANSFERASE"/>
    <property type="match status" value="1"/>
</dbReference>
<keyword evidence="8 12" id="KW-0012">Acyltransferase</keyword>
<dbReference type="Pfam" id="PF13718">
    <property type="entry name" value="GNAT_acetyltr_2"/>
    <property type="match status" value="2"/>
</dbReference>
<evidence type="ECO:0000256" key="3">
    <source>
        <dbReference type="ARBA" id="ARBA00022679"/>
    </source>
</evidence>
<dbReference type="STRING" id="666510.ASAC_1458"/>
<name>D9PZ76_ACIS3</name>
<dbReference type="PROSITE" id="PS51186">
    <property type="entry name" value="GNAT"/>
    <property type="match status" value="1"/>
</dbReference>
<dbReference type="InParanoid" id="D9PZ76"/>
<dbReference type="SUPFAM" id="SSF55729">
    <property type="entry name" value="Acyl-CoA N-acyltransferases (Nat)"/>
    <property type="match status" value="1"/>
</dbReference>
<evidence type="ECO:0000256" key="12">
    <source>
        <dbReference type="HAMAP-Rule" id="MF_01886"/>
    </source>
</evidence>
<dbReference type="GO" id="GO:0005524">
    <property type="term" value="F:ATP binding"/>
    <property type="evidence" value="ECO:0007669"/>
    <property type="project" value="UniProtKB-UniRule"/>
</dbReference>
<organism evidence="14 15">
    <name type="scientific">Acidilobus saccharovorans (strain DSM 16705 / JCM 18335 / VKM B-2471 / 345-15)</name>
    <dbReference type="NCBI Taxonomy" id="666510"/>
    <lineage>
        <taxon>Archaea</taxon>
        <taxon>Thermoproteota</taxon>
        <taxon>Thermoprotei</taxon>
        <taxon>Acidilobales</taxon>
        <taxon>Acidilobaceae</taxon>
        <taxon>Acidilobus</taxon>
    </lineage>
</organism>
<evidence type="ECO:0000256" key="2">
    <source>
        <dbReference type="ARBA" id="ARBA00022555"/>
    </source>
</evidence>
<dbReference type="InterPro" id="IPR024914">
    <property type="entry name" value="tRNA_acetyltr_TmcA"/>
</dbReference>
<dbReference type="Gene3D" id="3.40.630.30">
    <property type="match status" value="1"/>
</dbReference>
<keyword evidence="4 12" id="KW-0819">tRNA processing</keyword>
<evidence type="ECO:0000256" key="10">
    <source>
        <dbReference type="ARBA" id="ARBA00049889"/>
    </source>
</evidence>
<comment type="caution">
    <text evidence="12">Lacks conserved residue(s) required for the propagation of feature annotation.</text>
</comment>
<keyword evidence="2 12" id="KW-0820">tRNA-binding</keyword>
<sequence length="825" mass="92991">MRRSPEERERVKRQAEEASYELGKELPESVLRLRRLLRRAIKYAVASNTRVMVVLSGSDPVKVGVATASALITYEQVMRSLKLRPQLRVLYAFNQDYEDSQLRKELVKRSVKERGNLLKLTIIKSEDSRRYLGTTFQGLVLDLVNDLRPNRVGILVGVVEGGGIIIFQAPSWSSWDQQLTDFRKNLLVPGHDQPRYVFIGWFKRKLLEHQENIFVVDLDNDSIVSGQPTKLPAAAERKVTPPEEAEFPRELYSLALTQDQVNAIKQAEWLIESPKRGRRKLLVITADRGRGKSCAAGIAMAGLAKVLSRERTFRAVVTSPDLENTQSLMQLAESAFKAEGLDVEPIVDRGLIAGFRGKGIRIKYVSPDDVPEVDADLVIIDEASGLPVPLLHKIWRSHSRVLVASTIHGYEGAGRGFSVRFLGEVRQDPDTDLREFEMSEPIRYSANDPVERWLFDVLLLDAEPADLDDADLRDIREGRLQYLALEPEELFSKREDLLRQAFGIYVQAHYRNEPDDLALIADAPHYSIRAMATSSGKVVSAALLAEEGGLDEELSNTLLNQDKTKGNIIPDRVIKHLRVPPFGRLRGWRIVRIATHPKVQDKGIGSALLRGIYEEAVKRGYDWVGSGFGVNEKLVRFWARNGFQLIHISPDRNPVSGEFTVLVLKPISEQASRLTAAANREFKYKLLNSLQDTYRGMEPDIAVAMLNATAPLRDDVPPMNKLRLQRLWAYLYGTMTYETSNDVIRDVVMTYWERAPLDRGLLSREEELAITVKVMQGRPWPEASRELGVGFEDALSLVKTAIRKLAAKYYGIGEGSLQALGFDDF</sequence>
<feature type="binding site" evidence="12">
    <location>
        <position position="443"/>
    </location>
    <ligand>
        <name>ATP</name>
        <dbReference type="ChEBI" id="CHEBI:30616"/>
    </ligand>
</feature>
<evidence type="ECO:0000259" key="13">
    <source>
        <dbReference type="PROSITE" id="PS51186"/>
    </source>
</evidence>
<dbReference type="InterPro" id="IPR027417">
    <property type="entry name" value="P-loop_NTPase"/>
</dbReference>
<evidence type="ECO:0000313" key="15">
    <source>
        <dbReference type="Proteomes" id="UP000000346"/>
    </source>
</evidence>
<dbReference type="HOGENOM" id="CLU_004652_1_0_2"/>
<dbReference type="EC" id="2.3.1.193" evidence="12"/>
<evidence type="ECO:0000256" key="9">
    <source>
        <dbReference type="ARBA" id="ARBA00049883"/>
    </source>
</evidence>
<dbReference type="GeneID" id="9499717"/>
<dbReference type="eggNOG" id="arCOG01951">
    <property type="taxonomic scope" value="Archaea"/>
</dbReference>
<comment type="subcellular location">
    <subcellularLocation>
        <location evidence="12">Cytoplasm</location>
    </subcellularLocation>
</comment>
<dbReference type="GO" id="GO:0002101">
    <property type="term" value="P:tRNA wobble cytosine modification"/>
    <property type="evidence" value="ECO:0007669"/>
    <property type="project" value="UniProtKB-UniRule"/>
</dbReference>
<dbReference type="InterPro" id="IPR013562">
    <property type="entry name" value="TmcA/NAT10_N"/>
</dbReference>
<accession>D9PZ76</accession>
<keyword evidence="7 12" id="KW-0694">RNA-binding</keyword>
<dbReference type="FunCoup" id="D9PZ76">
    <property type="interactions" value="135"/>
</dbReference>
<dbReference type="Pfam" id="PF08351">
    <property type="entry name" value="TmcA_N"/>
    <property type="match status" value="1"/>
</dbReference>
<evidence type="ECO:0000256" key="5">
    <source>
        <dbReference type="ARBA" id="ARBA00022741"/>
    </source>
</evidence>
<feature type="domain" description="N-acetyltransferase" evidence="13">
    <location>
        <begin position="480"/>
        <end position="668"/>
    </location>
</feature>
<gene>
    <name evidence="12" type="primary">tmcA</name>
    <name evidence="14" type="ordered locus">ASAC_1458</name>
</gene>
<evidence type="ECO:0000256" key="6">
    <source>
        <dbReference type="ARBA" id="ARBA00022840"/>
    </source>
</evidence>
<feature type="binding site" evidence="12">
    <location>
        <begin position="593"/>
        <end position="595"/>
    </location>
    <ligand>
        <name>acetyl-CoA</name>
        <dbReference type="ChEBI" id="CHEBI:57288"/>
    </ligand>
</feature>
<dbReference type="GO" id="GO:0051392">
    <property type="term" value="F:tRNA cytidine N4-acetyltransferase activity"/>
    <property type="evidence" value="ECO:0007669"/>
    <property type="project" value="UniProtKB-UniRule"/>
</dbReference>
<keyword evidence="6 12" id="KW-0067">ATP-binding</keyword>
<keyword evidence="5 12" id="KW-0547">Nucleotide-binding</keyword>
<dbReference type="GO" id="GO:1904812">
    <property type="term" value="P:rRNA acetylation involved in maturation of SSU-rRNA"/>
    <property type="evidence" value="ECO:0007669"/>
    <property type="project" value="TreeGrafter"/>
</dbReference>
<dbReference type="Gene3D" id="3.40.50.11040">
    <property type="match status" value="1"/>
</dbReference>
<dbReference type="GO" id="GO:0051391">
    <property type="term" value="P:tRNA acetylation"/>
    <property type="evidence" value="ECO:0007669"/>
    <property type="project" value="UniProtKB-UniRule"/>
</dbReference>
<dbReference type="CDD" id="cd04301">
    <property type="entry name" value="NAT_SF"/>
    <property type="match status" value="1"/>
</dbReference>
<dbReference type="GO" id="GO:0000049">
    <property type="term" value="F:tRNA binding"/>
    <property type="evidence" value="ECO:0007669"/>
    <property type="project" value="UniProtKB-UniRule"/>
</dbReference>
<comment type="catalytic activity">
    <reaction evidence="9">
        <text>a cytidine in tRNA + acetyl-CoA + ATP + H2O = an N(4)-acetylcytidine in tRNA + ADP + phosphate + CoA + H(+)</text>
        <dbReference type="Rhea" id="RHEA:53876"/>
        <dbReference type="Rhea" id="RHEA-COMP:13670"/>
        <dbReference type="Rhea" id="RHEA-COMP:13671"/>
        <dbReference type="ChEBI" id="CHEBI:15377"/>
        <dbReference type="ChEBI" id="CHEBI:15378"/>
        <dbReference type="ChEBI" id="CHEBI:30616"/>
        <dbReference type="ChEBI" id="CHEBI:43474"/>
        <dbReference type="ChEBI" id="CHEBI:57287"/>
        <dbReference type="ChEBI" id="CHEBI:57288"/>
        <dbReference type="ChEBI" id="CHEBI:74900"/>
        <dbReference type="ChEBI" id="CHEBI:82748"/>
        <dbReference type="ChEBI" id="CHEBI:456216"/>
    </reaction>
</comment>
<protein>
    <recommendedName>
        <fullName evidence="12">tRNA(Met) cytidine acetyltransferase TmcA</fullName>
        <ecNumber evidence="12">2.3.1.193</ecNumber>
    </recommendedName>
</protein>
<keyword evidence="3 12" id="KW-0808">Transferase</keyword>
<comment type="similarity">
    <text evidence="12">Belongs to the TmcA family.</text>
</comment>
<feature type="binding site" evidence="12">
    <location>
        <position position="260"/>
    </location>
    <ligand>
        <name>ATP</name>
        <dbReference type="ChEBI" id="CHEBI:30616"/>
    </ligand>
</feature>
<evidence type="ECO:0000256" key="7">
    <source>
        <dbReference type="ARBA" id="ARBA00022884"/>
    </source>
</evidence>
<dbReference type="Pfam" id="PF05127">
    <property type="entry name" value="NAT10_TcmA_helicase"/>
    <property type="match status" value="1"/>
</dbReference>
<evidence type="ECO:0000256" key="8">
    <source>
        <dbReference type="ARBA" id="ARBA00023315"/>
    </source>
</evidence>
<evidence type="ECO:0000256" key="11">
    <source>
        <dbReference type="ARBA" id="ARBA00049914"/>
    </source>
</evidence>
<dbReference type="SUPFAM" id="SSF52540">
    <property type="entry name" value="P-loop containing nucleoside triphosphate hydrolases"/>
    <property type="match status" value="1"/>
</dbReference>
<dbReference type="Gene3D" id="3.40.50.300">
    <property type="entry name" value="P-loop containing nucleotide triphosphate hydrolases"/>
    <property type="match status" value="1"/>
</dbReference>